<keyword evidence="1" id="KW-1133">Transmembrane helix</keyword>
<accession>A0AA90ST51</accession>
<sequence>MIDYNTRNRYFKFVRMVYVNRAIIISFFVLMGFGAYMAYLLFGTNSIEVLIQVKNKRNSLEDNVHTLQYKNSKLQKQLFELKGLEP</sequence>
<keyword evidence="1" id="KW-0472">Membrane</keyword>
<keyword evidence="5" id="KW-1185">Reference proteome</keyword>
<evidence type="ECO:0008006" key="6">
    <source>
        <dbReference type="Google" id="ProtNLM"/>
    </source>
</evidence>
<dbReference type="EMBL" id="JAUYZK010000012">
    <property type="protein sequence ID" value="MDP2539629.1"/>
    <property type="molecule type" value="Genomic_DNA"/>
</dbReference>
<dbReference type="Proteomes" id="UP001177258">
    <property type="component" value="Unassembled WGS sequence"/>
</dbReference>
<organism evidence="3 4">
    <name type="scientific">Helicobacter cappadocius</name>
    <dbReference type="NCBI Taxonomy" id="3063998"/>
    <lineage>
        <taxon>Bacteria</taxon>
        <taxon>Pseudomonadati</taxon>
        <taxon>Campylobacterota</taxon>
        <taxon>Epsilonproteobacteria</taxon>
        <taxon>Campylobacterales</taxon>
        <taxon>Helicobacteraceae</taxon>
        <taxon>Helicobacter</taxon>
    </lineage>
</organism>
<protein>
    <recommendedName>
        <fullName evidence="6">Septum formation initiator</fullName>
    </recommendedName>
</protein>
<dbReference type="Proteomes" id="UP001240777">
    <property type="component" value="Unassembled WGS sequence"/>
</dbReference>
<evidence type="ECO:0000256" key="1">
    <source>
        <dbReference type="SAM" id="Phobius"/>
    </source>
</evidence>
<reference evidence="2 4" key="3">
    <citation type="journal article" date="2024" name="Syst. Appl. Microbiol.">
        <title>Helicobacter cappadocius sp. nov., from lizards: The first psychrotrophic Helicobacter species.</title>
        <authorList>
            <person name="Aydin F."/>
            <person name="Tarhane S."/>
            <person name="Karakaya E."/>
            <person name="Abay S."/>
            <person name="Kayman T."/>
            <person name="Guran O."/>
            <person name="Bozkurt E."/>
            <person name="Uzum N."/>
            <person name="Avci A."/>
            <person name="Olgun K."/>
            <person name="Jablonski D."/>
            <person name="Guran C."/>
            <person name="Burcin Saticioglu I."/>
        </authorList>
    </citation>
    <scope>NUCLEOTIDE SEQUENCE [LARGE SCALE GENOMIC DNA]</scope>
    <source>
        <strain evidence="2">Faydin-H75</strain>
        <strain evidence="4">faydin-H76</strain>
    </source>
</reference>
<feature type="transmembrane region" description="Helical" evidence="1">
    <location>
        <begin position="21"/>
        <end position="42"/>
    </location>
</feature>
<reference evidence="3 5" key="1">
    <citation type="submission" date="2023-07" db="EMBL/GenBank/DDBJ databases">
        <title>Unpublished Manusciprt.</title>
        <authorList>
            <person name="Aydin F."/>
            <person name="Tarhane S."/>
            <person name="Saticioglu I.B."/>
            <person name="Karakaya E."/>
            <person name="Abay S."/>
            <person name="Guran O."/>
            <person name="Bozkurt E."/>
            <person name="Uzum N."/>
            <person name="Olgun K."/>
            <person name="Jablonski D."/>
        </authorList>
    </citation>
    <scope>NUCLEOTIDE SEQUENCE</scope>
    <source>
        <strain evidence="5">faydin-H75</strain>
        <strain evidence="3">Faydin-H76</strain>
    </source>
</reference>
<name>A0AA90ST51_9HELI</name>
<reference evidence="2" key="2">
    <citation type="submission" date="2023-07" db="EMBL/GenBank/DDBJ databases">
        <authorList>
            <person name="Aydin F."/>
            <person name="Tarhane S."/>
            <person name="Saticioglu I.B."/>
            <person name="Karakaya E."/>
            <person name="Abay S."/>
            <person name="Guran O."/>
            <person name="Bozkurt E."/>
            <person name="Uzum N."/>
            <person name="Olgun K."/>
            <person name="Jablonski D."/>
        </authorList>
    </citation>
    <scope>NUCLEOTIDE SEQUENCE</scope>
    <source>
        <strain evidence="2">Faydin-H75</strain>
    </source>
</reference>
<keyword evidence="1" id="KW-0812">Transmembrane</keyword>
<dbReference type="RefSeq" id="WP_305517523.1">
    <property type="nucleotide sequence ID" value="NZ_JAUPEV010000012.1"/>
</dbReference>
<dbReference type="AlphaFoldDB" id="A0AA90ST51"/>
<evidence type="ECO:0000313" key="4">
    <source>
        <dbReference type="Proteomes" id="UP001177258"/>
    </source>
</evidence>
<evidence type="ECO:0000313" key="2">
    <source>
        <dbReference type="EMBL" id="MDO7253683.1"/>
    </source>
</evidence>
<comment type="caution">
    <text evidence="3">The sequence shown here is derived from an EMBL/GenBank/DDBJ whole genome shotgun (WGS) entry which is preliminary data.</text>
</comment>
<evidence type="ECO:0000313" key="5">
    <source>
        <dbReference type="Proteomes" id="UP001240777"/>
    </source>
</evidence>
<dbReference type="EMBL" id="JAUPEV010000012">
    <property type="protein sequence ID" value="MDO7253683.1"/>
    <property type="molecule type" value="Genomic_DNA"/>
</dbReference>
<gene>
    <name evidence="2" type="ORF">Q5I04_07145</name>
    <name evidence="3" type="ORF">Q5I06_07570</name>
</gene>
<proteinExistence type="predicted"/>
<evidence type="ECO:0000313" key="3">
    <source>
        <dbReference type="EMBL" id="MDP2539629.1"/>
    </source>
</evidence>